<keyword evidence="6" id="KW-0012">Acyltransferase</keyword>
<protein>
    <submittedName>
        <fullName evidence="8">KDO2-lipid IV(A) lauroyltransferase</fullName>
    </submittedName>
</protein>
<keyword evidence="3" id="KW-0997">Cell inner membrane</keyword>
<accession>A0A2M8VJ67</accession>
<sequence length="299" mass="34228">MWLQAGFFTYYVQYRLIWLVLFFLLRLFSALPLAILQIVGGAVGIVVYWSSPRYRARLNTNLTSAADLHRFKPQYLKAAISAGMMFGDSLWIWRHQDAVLAKTKIENRDELIYLASNKNGLIVLAPHFGGFEIIPHIFTQEIKTTVMYRPARLSWINQLMTKSRHSSKIQYVPADINGVRLVRRALNNGEVVGIVADQVPSARDGVWATFFNQSAYTTNFPYKLSQKSQAVIIYITAERLALGKGWRFHTQLAKPQPPNDPVFAANEMNNAFEEMILLNPTQYLWSYNRYKNPFGIVTG</sequence>
<reference evidence="8 9" key="1">
    <citation type="submission" date="2017-11" db="EMBL/GenBank/DDBJ databases">
        <title>Genomic Encyclopedia of Type Strains, Phase III (KMG-III): the genomes of soil and plant-associated and newly described type strains.</title>
        <authorList>
            <person name="Whitman W."/>
        </authorList>
    </citation>
    <scope>NUCLEOTIDE SEQUENCE [LARGE SCALE GENOMIC DNA]</scope>
    <source>
        <strain evidence="8 9">UB-Domo-W1</strain>
    </source>
</reference>
<dbReference type="Proteomes" id="UP000229366">
    <property type="component" value="Unassembled WGS sequence"/>
</dbReference>
<evidence type="ECO:0000256" key="1">
    <source>
        <dbReference type="ARBA" id="ARBA00004533"/>
    </source>
</evidence>
<dbReference type="PANTHER" id="PTHR30606">
    <property type="entry name" value="LIPID A BIOSYNTHESIS LAUROYL ACYLTRANSFERASE"/>
    <property type="match status" value="1"/>
</dbReference>
<keyword evidence="2" id="KW-1003">Cell membrane</keyword>
<dbReference type="PANTHER" id="PTHR30606:SF10">
    <property type="entry name" value="PHOSPHATIDYLINOSITOL MANNOSIDE ACYLTRANSFERASE"/>
    <property type="match status" value="1"/>
</dbReference>
<keyword evidence="4 8" id="KW-0808">Transferase</keyword>
<comment type="subcellular location">
    <subcellularLocation>
        <location evidence="1">Cell inner membrane</location>
    </subcellularLocation>
</comment>
<dbReference type="OrthoDB" id="8524027at2"/>
<evidence type="ECO:0000313" key="9">
    <source>
        <dbReference type="Proteomes" id="UP000229366"/>
    </source>
</evidence>
<proteinExistence type="predicted"/>
<dbReference type="Pfam" id="PF03279">
    <property type="entry name" value="Lip_A_acyltrans"/>
    <property type="match status" value="1"/>
</dbReference>
<evidence type="ECO:0000256" key="7">
    <source>
        <dbReference type="SAM" id="Phobius"/>
    </source>
</evidence>
<keyword evidence="5 7" id="KW-0472">Membrane</keyword>
<keyword evidence="9" id="KW-1185">Reference proteome</keyword>
<evidence type="ECO:0000313" key="8">
    <source>
        <dbReference type="EMBL" id="PJI76960.1"/>
    </source>
</evidence>
<dbReference type="RefSeq" id="WP_157799313.1">
    <property type="nucleotide sequence ID" value="NZ_PGTX01000005.1"/>
</dbReference>
<evidence type="ECO:0000256" key="6">
    <source>
        <dbReference type="ARBA" id="ARBA00023315"/>
    </source>
</evidence>
<evidence type="ECO:0000256" key="2">
    <source>
        <dbReference type="ARBA" id="ARBA00022475"/>
    </source>
</evidence>
<organism evidence="8 9">
    <name type="scientific">Polynucleobacter brandtiae</name>
    <dbReference type="NCBI Taxonomy" id="1938816"/>
    <lineage>
        <taxon>Bacteria</taxon>
        <taxon>Pseudomonadati</taxon>
        <taxon>Pseudomonadota</taxon>
        <taxon>Betaproteobacteria</taxon>
        <taxon>Burkholderiales</taxon>
        <taxon>Burkholderiaceae</taxon>
        <taxon>Polynucleobacter</taxon>
    </lineage>
</organism>
<dbReference type="GO" id="GO:0016746">
    <property type="term" value="F:acyltransferase activity"/>
    <property type="evidence" value="ECO:0007669"/>
    <property type="project" value="UniProtKB-KW"/>
</dbReference>
<comment type="caution">
    <text evidence="8">The sequence shown here is derived from an EMBL/GenBank/DDBJ whole genome shotgun (WGS) entry which is preliminary data.</text>
</comment>
<dbReference type="InterPro" id="IPR004960">
    <property type="entry name" value="LipA_acyltrans"/>
</dbReference>
<name>A0A2M8VJ67_9BURK</name>
<keyword evidence="7" id="KW-0812">Transmembrane</keyword>
<dbReference type="GO" id="GO:0005886">
    <property type="term" value="C:plasma membrane"/>
    <property type="evidence" value="ECO:0007669"/>
    <property type="project" value="UniProtKB-SubCell"/>
</dbReference>
<dbReference type="AlphaFoldDB" id="A0A2M8VJ67"/>
<dbReference type="GO" id="GO:0009247">
    <property type="term" value="P:glycolipid biosynthetic process"/>
    <property type="evidence" value="ECO:0007669"/>
    <property type="project" value="UniProtKB-ARBA"/>
</dbReference>
<feature type="transmembrane region" description="Helical" evidence="7">
    <location>
        <begin position="16"/>
        <end position="49"/>
    </location>
</feature>
<dbReference type="CDD" id="cd07984">
    <property type="entry name" value="LPLAT_LABLAT-like"/>
    <property type="match status" value="1"/>
</dbReference>
<gene>
    <name evidence="8" type="ORF">B0G85_1879</name>
</gene>
<evidence type="ECO:0000256" key="5">
    <source>
        <dbReference type="ARBA" id="ARBA00023136"/>
    </source>
</evidence>
<evidence type="ECO:0000256" key="3">
    <source>
        <dbReference type="ARBA" id="ARBA00022519"/>
    </source>
</evidence>
<evidence type="ECO:0000256" key="4">
    <source>
        <dbReference type="ARBA" id="ARBA00022679"/>
    </source>
</evidence>
<keyword evidence="7" id="KW-1133">Transmembrane helix</keyword>
<dbReference type="EMBL" id="PGTX01000005">
    <property type="protein sequence ID" value="PJI76960.1"/>
    <property type="molecule type" value="Genomic_DNA"/>
</dbReference>